<keyword evidence="1" id="KW-0472">Membrane</keyword>
<dbReference type="RefSeq" id="WP_022332666.1">
    <property type="nucleotide sequence ID" value="NZ_JANGBQ010000020.1"/>
</dbReference>
<accession>A0AAJ1FH23</accession>
<dbReference type="Proteomes" id="UP001205035">
    <property type="component" value="Unassembled WGS sequence"/>
</dbReference>
<feature type="transmembrane region" description="Helical" evidence="1">
    <location>
        <begin position="37"/>
        <end position="58"/>
    </location>
</feature>
<dbReference type="EMBL" id="JANGBQ010000020">
    <property type="protein sequence ID" value="MCQ5083689.1"/>
    <property type="molecule type" value="Genomic_DNA"/>
</dbReference>
<protein>
    <submittedName>
        <fullName evidence="2">Uncharacterized protein</fullName>
    </submittedName>
</protein>
<proteinExistence type="predicted"/>
<name>A0AAJ1FH23_9BACT</name>
<comment type="caution">
    <text evidence="2">The sequence shown here is derived from an EMBL/GenBank/DDBJ whole genome shotgun (WGS) entry which is preliminary data.</text>
</comment>
<evidence type="ECO:0000256" key="1">
    <source>
        <dbReference type="SAM" id="Phobius"/>
    </source>
</evidence>
<evidence type="ECO:0000313" key="3">
    <source>
        <dbReference type="Proteomes" id="UP001205035"/>
    </source>
</evidence>
<keyword evidence="1" id="KW-0812">Transmembrane</keyword>
<sequence>MDSNLTTADFLALENRGFGRGYDDYGCRRHGAATTGIGLAAGLGGGALLLALAGLWGVNQASKARQKAAEAAAAGNKSAIDILTSQTLVERQSRETWQNNHAPTISQYVDVRAGAGAGAGANALATAEALSIIANSGRNGQVCPQPVALYQPAMPCSCNTCGN</sequence>
<reference evidence="2" key="1">
    <citation type="submission" date="2022-06" db="EMBL/GenBank/DDBJ databases">
        <title>Isolation of gut microbiota from human fecal samples.</title>
        <authorList>
            <person name="Pamer E.G."/>
            <person name="Barat B."/>
            <person name="Waligurski E."/>
            <person name="Medina S."/>
            <person name="Paddock L."/>
            <person name="Mostad J."/>
        </authorList>
    </citation>
    <scope>NUCLEOTIDE SEQUENCE</scope>
    <source>
        <strain evidence="2">DFI.6.22</strain>
    </source>
</reference>
<organism evidence="2 3">
    <name type="scientific">Alistipes onderdonkii</name>
    <dbReference type="NCBI Taxonomy" id="328813"/>
    <lineage>
        <taxon>Bacteria</taxon>
        <taxon>Pseudomonadati</taxon>
        <taxon>Bacteroidota</taxon>
        <taxon>Bacteroidia</taxon>
        <taxon>Bacteroidales</taxon>
        <taxon>Rikenellaceae</taxon>
        <taxon>Alistipes</taxon>
    </lineage>
</organism>
<dbReference type="AlphaFoldDB" id="A0AAJ1FH23"/>
<keyword evidence="1" id="KW-1133">Transmembrane helix</keyword>
<evidence type="ECO:0000313" key="2">
    <source>
        <dbReference type="EMBL" id="MCQ5083689.1"/>
    </source>
</evidence>
<gene>
    <name evidence="2" type="ORF">NE651_12425</name>
</gene>